<dbReference type="PANTHER" id="PTHR43391">
    <property type="entry name" value="RETINOL DEHYDROGENASE-RELATED"/>
    <property type="match status" value="1"/>
</dbReference>
<dbReference type="RefSeq" id="WP_067907971.1">
    <property type="nucleotide sequence ID" value="NZ_KQ954244.1"/>
</dbReference>
<proteinExistence type="inferred from homology"/>
<dbReference type="PROSITE" id="PS00061">
    <property type="entry name" value="ADH_SHORT"/>
    <property type="match status" value="1"/>
</dbReference>
<evidence type="ECO:0000256" key="3">
    <source>
        <dbReference type="ARBA" id="ARBA00023002"/>
    </source>
</evidence>
<keyword evidence="6" id="KW-1185">Reference proteome</keyword>
<sequence>MQNLPGKTAFITGGASGIGLGIAKALLGAGMNVVIADIRDDHLAAAEAELAGGERVLPLKLDVTDRAAYAAAADAAEAKFGKIHILCNNAGVAVVGPTELATFADWDWVMGVNLGGTINGIVTVLPRILAHGEGGHIVNTASMSALVPVGGTTIYSSGKAAVTAMMECMRPELEARGVICSAFCPGAVQSNIAEAGKTRPADLAETGYAEADKRRASGGNFMHLYQTKEDVGQRVLEGILNDELYILTHSEFLTGVRERGEATTAAVQTHLPENDEYKQTFAMLFRNPAITAEIARQDALKAARQKSDQTGDAA</sequence>
<reference evidence="5 6" key="1">
    <citation type="submission" date="2015-10" db="EMBL/GenBank/DDBJ databases">
        <title>Draft genome sequence of Novosphingobium fuchskuhlense DSM 25065 isolated from a surface water sample of the southwest basin of Lake Grosse Fuchskuhle.</title>
        <authorList>
            <person name="Ruckert C."/>
            <person name="Winkler A."/>
            <person name="Glaeser J."/>
            <person name="Grossart H.-P."/>
            <person name="Kalinowski J."/>
            <person name="Glaeser S."/>
        </authorList>
    </citation>
    <scope>NUCLEOTIDE SEQUENCE [LARGE SCALE GENOMIC DNA]</scope>
    <source>
        <strain evidence="5 6">FNE08-7</strain>
    </source>
</reference>
<evidence type="ECO:0000256" key="4">
    <source>
        <dbReference type="RuleBase" id="RU000363"/>
    </source>
</evidence>
<dbReference type="CDD" id="cd05233">
    <property type="entry name" value="SDR_c"/>
    <property type="match status" value="1"/>
</dbReference>
<dbReference type="EMBL" id="LLZS01000003">
    <property type="protein sequence ID" value="KUR73020.1"/>
    <property type="molecule type" value="Genomic_DNA"/>
</dbReference>
<gene>
    <name evidence="5" type="ORF">AQZ52_07440</name>
</gene>
<dbReference type="SUPFAM" id="SSF51735">
    <property type="entry name" value="NAD(P)-binding Rossmann-fold domains"/>
    <property type="match status" value="1"/>
</dbReference>
<dbReference type="AlphaFoldDB" id="A0A117UY70"/>
<evidence type="ECO:0000313" key="6">
    <source>
        <dbReference type="Proteomes" id="UP000058012"/>
    </source>
</evidence>
<dbReference type="PRINTS" id="PR00080">
    <property type="entry name" value="SDRFAMILY"/>
</dbReference>
<keyword evidence="2" id="KW-0521">NADP</keyword>
<dbReference type="Gene3D" id="3.40.50.720">
    <property type="entry name" value="NAD(P)-binding Rossmann-like Domain"/>
    <property type="match status" value="1"/>
</dbReference>
<dbReference type="Pfam" id="PF00106">
    <property type="entry name" value="adh_short"/>
    <property type="match status" value="1"/>
</dbReference>
<comment type="caution">
    <text evidence="5">The sequence shown here is derived from an EMBL/GenBank/DDBJ whole genome shotgun (WGS) entry which is preliminary data.</text>
</comment>
<keyword evidence="3" id="KW-0560">Oxidoreductase</keyword>
<comment type="similarity">
    <text evidence="1 4">Belongs to the short-chain dehydrogenases/reductases (SDR) family.</text>
</comment>
<evidence type="ECO:0000256" key="1">
    <source>
        <dbReference type="ARBA" id="ARBA00006484"/>
    </source>
</evidence>
<name>A0A117UY70_9SPHN</name>
<dbReference type="InterPro" id="IPR020904">
    <property type="entry name" value="Sc_DH/Rdtase_CS"/>
</dbReference>
<evidence type="ECO:0000313" key="5">
    <source>
        <dbReference type="EMBL" id="KUR73020.1"/>
    </source>
</evidence>
<dbReference type="STRING" id="1117702.AQZ52_07440"/>
<dbReference type="PRINTS" id="PR00081">
    <property type="entry name" value="GDHRDH"/>
</dbReference>
<dbReference type="Proteomes" id="UP000058012">
    <property type="component" value="Unassembled WGS sequence"/>
</dbReference>
<dbReference type="InterPro" id="IPR002347">
    <property type="entry name" value="SDR_fam"/>
</dbReference>
<organism evidence="5 6">
    <name type="scientific">Novosphingobium fuchskuhlense</name>
    <dbReference type="NCBI Taxonomy" id="1117702"/>
    <lineage>
        <taxon>Bacteria</taxon>
        <taxon>Pseudomonadati</taxon>
        <taxon>Pseudomonadota</taxon>
        <taxon>Alphaproteobacteria</taxon>
        <taxon>Sphingomonadales</taxon>
        <taxon>Sphingomonadaceae</taxon>
        <taxon>Novosphingobium</taxon>
    </lineage>
</organism>
<dbReference type="InterPro" id="IPR036291">
    <property type="entry name" value="NAD(P)-bd_dom_sf"/>
</dbReference>
<dbReference type="FunFam" id="3.40.50.720:FF:000084">
    <property type="entry name" value="Short-chain dehydrogenase reductase"/>
    <property type="match status" value="1"/>
</dbReference>
<protein>
    <submittedName>
        <fullName evidence="5">Short-chain dehydrogenase</fullName>
    </submittedName>
</protein>
<accession>A0A117UY70</accession>
<evidence type="ECO:0000256" key="2">
    <source>
        <dbReference type="ARBA" id="ARBA00022857"/>
    </source>
</evidence>
<dbReference type="PANTHER" id="PTHR43391:SF14">
    <property type="entry name" value="DEHYDROGENASE_REDUCTASE SDR FAMILY PROTEIN 7-LIKE"/>
    <property type="match status" value="1"/>
</dbReference>
<dbReference type="GO" id="GO:0016491">
    <property type="term" value="F:oxidoreductase activity"/>
    <property type="evidence" value="ECO:0007669"/>
    <property type="project" value="UniProtKB-KW"/>
</dbReference>
<dbReference type="OrthoDB" id="7191281at2"/>